<comment type="similarity">
    <text evidence="1">Belongs to the sulfotransferase 1 family.</text>
</comment>
<evidence type="ECO:0000256" key="1">
    <source>
        <dbReference type="RuleBase" id="RU361155"/>
    </source>
</evidence>
<organism evidence="3 4">
    <name type="scientific">Cynoglossus semilaevis</name>
    <name type="common">Tongue sole</name>
    <dbReference type="NCBI Taxonomy" id="244447"/>
    <lineage>
        <taxon>Eukaryota</taxon>
        <taxon>Metazoa</taxon>
        <taxon>Chordata</taxon>
        <taxon>Craniata</taxon>
        <taxon>Vertebrata</taxon>
        <taxon>Euteleostomi</taxon>
        <taxon>Actinopterygii</taxon>
        <taxon>Neopterygii</taxon>
        <taxon>Teleostei</taxon>
        <taxon>Neoteleostei</taxon>
        <taxon>Acanthomorphata</taxon>
        <taxon>Carangaria</taxon>
        <taxon>Pleuronectiformes</taxon>
        <taxon>Pleuronectoidei</taxon>
        <taxon>Cynoglossidae</taxon>
        <taxon>Cynoglossinae</taxon>
        <taxon>Cynoglossus</taxon>
    </lineage>
</organism>
<dbReference type="GO" id="GO:0008459">
    <property type="term" value="F:chondroitin 6-sulfotransferase activity"/>
    <property type="evidence" value="ECO:0007669"/>
    <property type="project" value="TreeGrafter"/>
</dbReference>
<dbReference type="InterPro" id="IPR027417">
    <property type="entry name" value="P-loop_NTPase"/>
</dbReference>
<dbReference type="InterPro" id="IPR051135">
    <property type="entry name" value="Gal/GlcNAc/GalNAc_ST"/>
</dbReference>
<protein>
    <recommendedName>
        <fullName evidence="1">Sulfotransferase</fullName>
        <ecNumber evidence="1">2.8.2.-</ecNumber>
    </recommendedName>
</protein>
<dbReference type="EC" id="2.8.2.-" evidence="1"/>
<dbReference type="OMA" id="KWRFGMP"/>
<dbReference type="GO" id="GO:0006044">
    <property type="term" value="P:N-acetylglucosamine metabolic process"/>
    <property type="evidence" value="ECO:0007669"/>
    <property type="project" value="TreeGrafter"/>
</dbReference>
<dbReference type="GO" id="GO:0006790">
    <property type="term" value="P:sulfur compound metabolic process"/>
    <property type="evidence" value="ECO:0007669"/>
    <property type="project" value="TreeGrafter"/>
</dbReference>
<dbReference type="GeneTree" id="ENSGT00940000161045"/>
<accession>A0A3P8V4R9</accession>
<dbReference type="InterPro" id="IPR000863">
    <property type="entry name" value="Sulfotransferase_dom"/>
</dbReference>
<dbReference type="AlphaFoldDB" id="A0A3P8V4R9"/>
<keyword evidence="1" id="KW-0808">Transferase</keyword>
<dbReference type="PANTHER" id="PTHR10704">
    <property type="entry name" value="CARBOHYDRATE SULFOTRANSFERASE"/>
    <property type="match status" value="1"/>
</dbReference>
<dbReference type="Proteomes" id="UP000265120">
    <property type="component" value="Chromosome 12"/>
</dbReference>
<feature type="domain" description="Sulfotransferase" evidence="2">
    <location>
        <begin position="83"/>
        <end position="394"/>
    </location>
</feature>
<dbReference type="STRING" id="244447.ENSCSEP00000007380"/>
<dbReference type="Gene3D" id="3.40.50.300">
    <property type="entry name" value="P-loop containing nucleotide triphosphate hydrolases"/>
    <property type="match status" value="1"/>
</dbReference>
<reference evidence="3" key="3">
    <citation type="submission" date="2025-09" db="UniProtKB">
        <authorList>
            <consortium name="Ensembl"/>
        </authorList>
    </citation>
    <scope>IDENTIFICATION</scope>
</reference>
<proteinExistence type="inferred from homology"/>
<dbReference type="SUPFAM" id="SSF52540">
    <property type="entry name" value="P-loop containing nucleoside triphosphate hydrolases"/>
    <property type="match status" value="1"/>
</dbReference>
<dbReference type="PANTHER" id="PTHR10704:SF73">
    <property type="entry name" value="SULFOTRANSFERASE"/>
    <property type="match status" value="1"/>
</dbReference>
<reference evidence="3" key="2">
    <citation type="submission" date="2025-08" db="UniProtKB">
        <authorList>
            <consortium name="Ensembl"/>
        </authorList>
    </citation>
    <scope>IDENTIFICATION</scope>
</reference>
<keyword evidence="4" id="KW-1185">Reference proteome</keyword>
<evidence type="ECO:0000259" key="2">
    <source>
        <dbReference type="Pfam" id="PF00685"/>
    </source>
</evidence>
<dbReference type="Ensembl" id="ENSCSET00000007459.1">
    <property type="protein sequence ID" value="ENSCSEP00000007380.1"/>
    <property type="gene ID" value="ENSCSEG00000004758.1"/>
</dbReference>
<dbReference type="GO" id="GO:0001517">
    <property type="term" value="F:N-acetylglucosamine 6-O-sulfotransferase activity"/>
    <property type="evidence" value="ECO:0007669"/>
    <property type="project" value="TreeGrafter"/>
</dbReference>
<evidence type="ECO:0000313" key="4">
    <source>
        <dbReference type="Proteomes" id="UP000265120"/>
    </source>
</evidence>
<name>A0A3P8V4R9_CYNSE</name>
<dbReference type="InParanoid" id="A0A3P8V4R9"/>
<sequence length="426" mass="48738">MLARGPSGPRGLCVSSPPRPHGCCFWIQDPLHTPASSVSSLLKTRTIKKCGRLFFYCPPPHTISKGQVENKTESPDMQNGGRRHVIIMATTRTGSSFVGEFFNQEKENMFYLFEPLWHVINRYSLLSDQINWFMRKSFQDVLQGLFHCDFSPMEKFIKPTPVDHITQVLFRRVSSYSLCSDPVCTPQVKRDFQRHCGPLNLTLASESCRSKKNVVIKTVRVEQLDTLRPLVEDPHLDLKIIQLVRDPRSLLISNMVTFFSGYKALKALAEYGEESENKTEVKILKGNCDKIRASAEMALSRPPWLKNNYMLVRYEDVARDPVKKAEEMLTFAGIPFSPQVREWILANTQSTDQHSGAYSTKRNASEQIDKWRVNIPLPVVQLVQKVCGPTMELFGYKFVDDEKTLLNTSISLLEEKQFDLFNAKHN</sequence>
<dbReference type="Pfam" id="PF00685">
    <property type="entry name" value="Sulfotransfer_1"/>
    <property type="match status" value="1"/>
</dbReference>
<reference evidence="3 4" key="1">
    <citation type="journal article" date="2014" name="Nat. Genet.">
        <title>Whole-genome sequence of a flatfish provides insights into ZW sex chromosome evolution and adaptation to a benthic lifestyle.</title>
        <authorList>
            <person name="Chen S."/>
            <person name="Zhang G."/>
            <person name="Shao C."/>
            <person name="Huang Q."/>
            <person name="Liu G."/>
            <person name="Zhang P."/>
            <person name="Song W."/>
            <person name="An N."/>
            <person name="Chalopin D."/>
            <person name="Volff J.N."/>
            <person name="Hong Y."/>
            <person name="Li Q."/>
            <person name="Sha Z."/>
            <person name="Zhou H."/>
            <person name="Xie M."/>
            <person name="Yu Q."/>
            <person name="Liu Y."/>
            <person name="Xiang H."/>
            <person name="Wang N."/>
            <person name="Wu K."/>
            <person name="Yang C."/>
            <person name="Zhou Q."/>
            <person name="Liao X."/>
            <person name="Yang L."/>
            <person name="Hu Q."/>
            <person name="Zhang J."/>
            <person name="Meng L."/>
            <person name="Jin L."/>
            <person name="Tian Y."/>
            <person name="Lian J."/>
            <person name="Yang J."/>
            <person name="Miao G."/>
            <person name="Liu S."/>
            <person name="Liang Z."/>
            <person name="Yan F."/>
            <person name="Li Y."/>
            <person name="Sun B."/>
            <person name="Zhang H."/>
            <person name="Zhang J."/>
            <person name="Zhu Y."/>
            <person name="Du M."/>
            <person name="Zhao Y."/>
            <person name="Schartl M."/>
            <person name="Tang Q."/>
            <person name="Wang J."/>
        </authorList>
    </citation>
    <scope>NUCLEOTIDE SEQUENCE</scope>
</reference>
<evidence type="ECO:0000313" key="3">
    <source>
        <dbReference type="Ensembl" id="ENSCSEP00000007380.1"/>
    </source>
</evidence>